<sequence length="176" mass="19622">ISICICLQKKTMSEQRNVPCGLCRYQHKRHDLSCEFGQYFPINRLREIESASKFFGMANLLRLMRGAEPSQRQVMANSILREAQMWANDPIHGALGHILTLSSHIKSVGRELKLVNAMLAHCSHQATPQIATTVQDNLVASSSNPAQSSTVASQEKEGAAEEKDAEVKRKNGKRKH</sequence>
<dbReference type="PROSITE" id="PS50891">
    <property type="entry name" value="LOB"/>
    <property type="match status" value="1"/>
</dbReference>
<proteinExistence type="inferred from homology"/>
<feature type="domain" description="LOB" evidence="3">
    <location>
        <begin position="18"/>
        <end position="119"/>
    </location>
</feature>
<gene>
    <name evidence="4" type="ORF">PHAVU_011G178700g</name>
</gene>
<feature type="region of interest" description="Disordered" evidence="2">
    <location>
        <begin position="139"/>
        <end position="176"/>
    </location>
</feature>
<dbReference type="InterPro" id="IPR004883">
    <property type="entry name" value="LOB"/>
</dbReference>
<dbReference type="Gramene" id="ESW05432">
    <property type="protein sequence ID" value="ESW05432"/>
    <property type="gene ID" value="PHAVU_011G178700g"/>
</dbReference>
<feature type="non-terminal residue" evidence="4">
    <location>
        <position position="1"/>
    </location>
</feature>
<dbReference type="AlphaFoldDB" id="V7AIJ9"/>
<dbReference type="OrthoDB" id="1434700at2759"/>
<evidence type="ECO:0000259" key="3">
    <source>
        <dbReference type="PROSITE" id="PS50891"/>
    </source>
</evidence>
<dbReference type="STRING" id="3885.V7AIJ9"/>
<dbReference type="PANTHER" id="PTHR31301">
    <property type="entry name" value="LOB DOMAIN-CONTAINING PROTEIN 4-RELATED"/>
    <property type="match status" value="1"/>
</dbReference>
<accession>V7AIJ9</accession>
<organism evidence="4 5">
    <name type="scientific">Phaseolus vulgaris</name>
    <name type="common">Kidney bean</name>
    <name type="synonym">French bean</name>
    <dbReference type="NCBI Taxonomy" id="3885"/>
    <lineage>
        <taxon>Eukaryota</taxon>
        <taxon>Viridiplantae</taxon>
        <taxon>Streptophyta</taxon>
        <taxon>Embryophyta</taxon>
        <taxon>Tracheophyta</taxon>
        <taxon>Spermatophyta</taxon>
        <taxon>Magnoliopsida</taxon>
        <taxon>eudicotyledons</taxon>
        <taxon>Gunneridae</taxon>
        <taxon>Pentapetalae</taxon>
        <taxon>rosids</taxon>
        <taxon>fabids</taxon>
        <taxon>Fabales</taxon>
        <taxon>Fabaceae</taxon>
        <taxon>Papilionoideae</taxon>
        <taxon>50 kb inversion clade</taxon>
        <taxon>NPAAA clade</taxon>
        <taxon>indigoferoid/millettioid clade</taxon>
        <taxon>Phaseoleae</taxon>
        <taxon>Phaseolus</taxon>
    </lineage>
</organism>
<evidence type="ECO:0000313" key="4">
    <source>
        <dbReference type="EMBL" id="ESW05432.1"/>
    </source>
</evidence>
<evidence type="ECO:0000256" key="2">
    <source>
        <dbReference type="SAM" id="MobiDB-lite"/>
    </source>
</evidence>
<protein>
    <recommendedName>
        <fullName evidence="3">LOB domain-containing protein</fullName>
    </recommendedName>
</protein>
<dbReference type="EMBL" id="CM002298">
    <property type="protein sequence ID" value="ESW05432.1"/>
    <property type="molecule type" value="Genomic_DNA"/>
</dbReference>
<reference evidence="5" key="1">
    <citation type="journal article" date="2014" name="Nat. Genet.">
        <title>A reference genome for common bean and genome-wide analysis of dual domestications.</title>
        <authorList>
            <person name="Schmutz J."/>
            <person name="McClean P.E."/>
            <person name="Mamidi S."/>
            <person name="Wu G.A."/>
            <person name="Cannon S.B."/>
            <person name="Grimwood J."/>
            <person name="Jenkins J."/>
            <person name="Shu S."/>
            <person name="Song Q."/>
            <person name="Chavarro C."/>
            <person name="Torres-Torres M."/>
            <person name="Geffroy V."/>
            <person name="Moghaddam S.M."/>
            <person name="Gao D."/>
            <person name="Abernathy B."/>
            <person name="Barry K."/>
            <person name="Blair M."/>
            <person name="Brick M.A."/>
            <person name="Chovatia M."/>
            <person name="Gepts P."/>
            <person name="Goodstein D.M."/>
            <person name="Gonzales M."/>
            <person name="Hellsten U."/>
            <person name="Hyten D.L."/>
            <person name="Jia G."/>
            <person name="Kelly J.D."/>
            <person name="Kudrna D."/>
            <person name="Lee R."/>
            <person name="Richard M.M."/>
            <person name="Miklas P.N."/>
            <person name="Osorno J.M."/>
            <person name="Rodrigues J."/>
            <person name="Thareau V."/>
            <person name="Urrea C.A."/>
            <person name="Wang M."/>
            <person name="Yu Y."/>
            <person name="Zhang M."/>
            <person name="Wing R.A."/>
            <person name="Cregan P.B."/>
            <person name="Rokhsar D.S."/>
            <person name="Jackson S.A."/>
        </authorList>
    </citation>
    <scope>NUCLEOTIDE SEQUENCE [LARGE SCALE GENOMIC DNA]</scope>
    <source>
        <strain evidence="5">cv. G19833</strain>
    </source>
</reference>
<feature type="compositionally biased region" description="Basic and acidic residues" evidence="2">
    <location>
        <begin position="154"/>
        <end position="169"/>
    </location>
</feature>
<keyword evidence="5" id="KW-1185">Reference proteome</keyword>
<feature type="compositionally biased region" description="Polar residues" evidence="2">
    <location>
        <begin position="139"/>
        <end position="153"/>
    </location>
</feature>
<comment type="similarity">
    <text evidence="1">Belongs to the LOB domain-containing protein family.</text>
</comment>
<dbReference type="Proteomes" id="UP000000226">
    <property type="component" value="Chromosome 11"/>
</dbReference>
<dbReference type="PANTHER" id="PTHR31301:SF103">
    <property type="entry name" value="LOB DOMAIN-CONTAINING PROTEIN 5-RELATED"/>
    <property type="match status" value="1"/>
</dbReference>
<evidence type="ECO:0000313" key="5">
    <source>
        <dbReference type="Proteomes" id="UP000000226"/>
    </source>
</evidence>
<name>V7AIJ9_PHAVU</name>
<evidence type="ECO:0000256" key="1">
    <source>
        <dbReference type="ARBA" id="ARBA00005474"/>
    </source>
</evidence>
<dbReference type="Pfam" id="PF03195">
    <property type="entry name" value="LOB"/>
    <property type="match status" value="1"/>
</dbReference>